<dbReference type="Gene3D" id="2.60.120.40">
    <property type="match status" value="1"/>
</dbReference>
<protein>
    <submittedName>
        <fullName evidence="2">ABC transporter permease</fullName>
    </submittedName>
</protein>
<dbReference type="SUPFAM" id="SSF49842">
    <property type="entry name" value="TNF-like"/>
    <property type="match status" value="1"/>
</dbReference>
<evidence type="ECO:0000313" key="2">
    <source>
        <dbReference type="EMBL" id="OAH52921.1"/>
    </source>
</evidence>
<dbReference type="EMBL" id="LQWZ01000037">
    <property type="protein sequence ID" value="OAH52921.1"/>
    <property type="molecule type" value="Genomic_DNA"/>
</dbReference>
<evidence type="ECO:0000313" key="3">
    <source>
        <dbReference type="Proteomes" id="UP000077271"/>
    </source>
</evidence>
<comment type="caution">
    <text evidence="2">The sequence shown here is derived from an EMBL/GenBank/DDBJ whole genome shotgun (WGS) entry which is preliminary data.</text>
</comment>
<accession>A0A177KK21</accession>
<dbReference type="InterPro" id="IPR008983">
    <property type="entry name" value="Tumour_necrosis_fac-like_dom"/>
</dbReference>
<reference evidence="2 3" key="1">
    <citation type="submission" date="2016-01" db="EMBL/GenBank/DDBJ databases">
        <title>Investigation of taxonomic status of Bacillus aminovorans.</title>
        <authorList>
            <person name="Verma A."/>
            <person name="Pal Y."/>
            <person name="Krishnamurthi S."/>
        </authorList>
    </citation>
    <scope>NUCLEOTIDE SEQUENCE [LARGE SCALE GENOMIC DNA]</scope>
    <source>
        <strain evidence="2 3">DSM 4337</strain>
    </source>
</reference>
<organism evidence="2 3">
    <name type="scientific">Domibacillus aminovorans</name>
    <dbReference type="NCBI Taxonomy" id="29332"/>
    <lineage>
        <taxon>Bacteria</taxon>
        <taxon>Bacillati</taxon>
        <taxon>Bacillota</taxon>
        <taxon>Bacilli</taxon>
        <taxon>Bacillales</taxon>
        <taxon>Bacillaceae</taxon>
        <taxon>Domibacillus</taxon>
    </lineage>
</organism>
<feature type="region of interest" description="Disordered" evidence="1">
    <location>
        <begin position="151"/>
        <end position="170"/>
    </location>
</feature>
<proteinExistence type="predicted"/>
<dbReference type="AlphaFoldDB" id="A0A177KK21"/>
<sequence length="170" mass="18779">MNDHKHDCKKKEPCKDRKLNKLVRASAFRATKSIPQALIADVPMKVLFDNQQFDLANEYNPIASRFVPRKDGVYSIIATIAFDPAADVNHSVLLGIRVNGINVAVDNDFFGPLPNFTNILAVSTILNLNARDQVEVFAQASVNGIIVPDNPTPPRLNSSHFEAARFPSPK</sequence>
<dbReference type="Proteomes" id="UP000077271">
    <property type="component" value="Unassembled WGS sequence"/>
</dbReference>
<name>A0A177KK21_9BACI</name>
<evidence type="ECO:0000256" key="1">
    <source>
        <dbReference type="SAM" id="MobiDB-lite"/>
    </source>
</evidence>
<dbReference type="RefSeq" id="WP_018393464.1">
    <property type="nucleotide sequence ID" value="NZ_LQWZ01000037.1"/>
</dbReference>
<gene>
    <name evidence="2" type="ORF">AWH48_14045</name>
</gene>
<dbReference type="OrthoDB" id="2662674at2"/>